<gene>
    <name evidence="1" type="ORF">EVAR_37003_1</name>
</gene>
<sequence length="177" mass="20277">MRVGKNCVLEVFLWSNVLLHTKLNNSVVICTAEDNENLIENRIGNVITIQRIVSRYKRGRNSYCDGHADRAAGYMVYWKGTLESPWILESCVSIQTKRLASVFGTGHARSECVANTSRLHSEDVADACQYATFSSRVGSEFTTYNTLSNKMDFDEETLLLILSLRRRRRRKRKHGRI</sequence>
<accession>A0A4C1X377</accession>
<dbReference type="Proteomes" id="UP000299102">
    <property type="component" value="Unassembled WGS sequence"/>
</dbReference>
<dbReference type="AlphaFoldDB" id="A0A4C1X377"/>
<dbReference type="EMBL" id="BGZK01000700">
    <property type="protein sequence ID" value="GBP56747.1"/>
    <property type="molecule type" value="Genomic_DNA"/>
</dbReference>
<evidence type="ECO:0000313" key="1">
    <source>
        <dbReference type="EMBL" id="GBP56747.1"/>
    </source>
</evidence>
<organism evidence="1 2">
    <name type="scientific">Eumeta variegata</name>
    <name type="common">Bagworm moth</name>
    <name type="synonym">Eumeta japonica</name>
    <dbReference type="NCBI Taxonomy" id="151549"/>
    <lineage>
        <taxon>Eukaryota</taxon>
        <taxon>Metazoa</taxon>
        <taxon>Ecdysozoa</taxon>
        <taxon>Arthropoda</taxon>
        <taxon>Hexapoda</taxon>
        <taxon>Insecta</taxon>
        <taxon>Pterygota</taxon>
        <taxon>Neoptera</taxon>
        <taxon>Endopterygota</taxon>
        <taxon>Lepidoptera</taxon>
        <taxon>Glossata</taxon>
        <taxon>Ditrysia</taxon>
        <taxon>Tineoidea</taxon>
        <taxon>Psychidae</taxon>
        <taxon>Oiketicinae</taxon>
        <taxon>Eumeta</taxon>
    </lineage>
</organism>
<proteinExistence type="predicted"/>
<name>A0A4C1X377_EUMVA</name>
<reference evidence="1 2" key="1">
    <citation type="journal article" date="2019" name="Commun. Biol.">
        <title>The bagworm genome reveals a unique fibroin gene that provides high tensile strength.</title>
        <authorList>
            <person name="Kono N."/>
            <person name="Nakamura H."/>
            <person name="Ohtoshi R."/>
            <person name="Tomita M."/>
            <person name="Numata K."/>
            <person name="Arakawa K."/>
        </authorList>
    </citation>
    <scope>NUCLEOTIDE SEQUENCE [LARGE SCALE GENOMIC DNA]</scope>
</reference>
<comment type="caution">
    <text evidence="1">The sequence shown here is derived from an EMBL/GenBank/DDBJ whole genome shotgun (WGS) entry which is preliminary data.</text>
</comment>
<evidence type="ECO:0000313" key="2">
    <source>
        <dbReference type="Proteomes" id="UP000299102"/>
    </source>
</evidence>
<protein>
    <submittedName>
        <fullName evidence="1">Uncharacterized protein</fullName>
    </submittedName>
</protein>
<keyword evidence="2" id="KW-1185">Reference proteome</keyword>